<dbReference type="Proteomes" id="UP001596189">
    <property type="component" value="Unassembled WGS sequence"/>
</dbReference>
<protein>
    <recommendedName>
        <fullName evidence="4">Trypsin-like serine protease</fullName>
    </recommendedName>
</protein>
<dbReference type="EMBL" id="JBHSRD010000004">
    <property type="protein sequence ID" value="MFC6008064.1"/>
    <property type="molecule type" value="Genomic_DNA"/>
</dbReference>
<dbReference type="SUPFAM" id="SSF50494">
    <property type="entry name" value="Trypsin-like serine proteases"/>
    <property type="match status" value="1"/>
</dbReference>
<sequence>MRISKKTTIVAWMTAAAAVTAVGVGGTQASAASGNGKAKLAPTHSKALAASSSPDYKAARAAKAPVATKASKAALATVQDRIAKYVAKNGTRYTFGSYSDPKTGALVLDTNAPASLVKSLTNLKTATAAKSVAGLTSVKVTTHKVTTNDAYHRRDDVPAFYGGGGLSAEGFLCSTGYTVQSSTGARWMVTAGHCFSNGASVKTESGANVEGTVTARTLASLGGGPIDVEFLAGKSYAGRIFTGGVTSSTSIPVVGSGAAYVGYTDYCHSGRTTGEQCGHTATSVTAQVCTATGCKSPVIAYTGGTVQQGGDSGGTFYAKNSTGAWIRGHVIAGNSVTGYIEPYTEITKRWAVTASLG</sequence>
<keyword evidence="3" id="KW-1185">Reference proteome</keyword>
<feature type="chain" id="PRO_5046950561" description="Trypsin-like serine protease" evidence="1">
    <location>
        <begin position="32"/>
        <end position="357"/>
    </location>
</feature>
<reference evidence="3" key="1">
    <citation type="journal article" date="2019" name="Int. J. Syst. Evol. Microbiol.">
        <title>The Global Catalogue of Microorganisms (GCM) 10K type strain sequencing project: providing services to taxonomists for standard genome sequencing and annotation.</title>
        <authorList>
            <consortium name="The Broad Institute Genomics Platform"/>
            <consortium name="The Broad Institute Genome Sequencing Center for Infectious Disease"/>
            <person name="Wu L."/>
            <person name="Ma J."/>
        </authorList>
    </citation>
    <scope>NUCLEOTIDE SEQUENCE [LARGE SCALE GENOMIC DNA]</scope>
    <source>
        <strain evidence="3">KACC 14249</strain>
    </source>
</reference>
<evidence type="ECO:0000313" key="2">
    <source>
        <dbReference type="EMBL" id="MFC6008064.1"/>
    </source>
</evidence>
<dbReference type="PROSITE" id="PS00134">
    <property type="entry name" value="TRYPSIN_HIS"/>
    <property type="match status" value="1"/>
</dbReference>
<proteinExistence type="predicted"/>
<dbReference type="InterPro" id="IPR043504">
    <property type="entry name" value="Peptidase_S1_PA_chymotrypsin"/>
</dbReference>
<gene>
    <name evidence="2" type="ORF">ACFQDO_13090</name>
</gene>
<feature type="signal peptide" evidence="1">
    <location>
        <begin position="1"/>
        <end position="31"/>
    </location>
</feature>
<dbReference type="InterPro" id="IPR018114">
    <property type="entry name" value="TRYPSIN_HIS"/>
</dbReference>
<evidence type="ECO:0000256" key="1">
    <source>
        <dbReference type="SAM" id="SignalP"/>
    </source>
</evidence>
<dbReference type="RefSeq" id="WP_345715246.1">
    <property type="nucleotide sequence ID" value="NZ_BAABFP010000002.1"/>
</dbReference>
<dbReference type="InterPro" id="IPR009003">
    <property type="entry name" value="Peptidase_S1_PA"/>
</dbReference>
<comment type="caution">
    <text evidence="2">The sequence shown here is derived from an EMBL/GenBank/DDBJ whole genome shotgun (WGS) entry which is preliminary data.</text>
</comment>
<evidence type="ECO:0000313" key="3">
    <source>
        <dbReference type="Proteomes" id="UP001596189"/>
    </source>
</evidence>
<name>A0ABW1JGW1_9ACTN</name>
<keyword evidence="1" id="KW-0732">Signal</keyword>
<organism evidence="2 3">
    <name type="scientific">Angustibacter luteus</name>
    <dbReference type="NCBI Taxonomy" id="658456"/>
    <lineage>
        <taxon>Bacteria</taxon>
        <taxon>Bacillati</taxon>
        <taxon>Actinomycetota</taxon>
        <taxon>Actinomycetes</taxon>
        <taxon>Kineosporiales</taxon>
        <taxon>Kineosporiaceae</taxon>
    </lineage>
</organism>
<accession>A0ABW1JGW1</accession>
<dbReference type="Gene3D" id="2.40.10.10">
    <property type="entry name" value="Trypsin-like serine proteases"/>
    <property type="match status" value="2"/>
</dbReference>
<evidence type="ECO:0008006" key="4">
    <source>
        <dbReference type="Google" id="ProtNLM"/>
    </source>
</evidence>